<protein>
    <submittedName>
        <fullName evidence="4">Uncharacterized protein</fullName>
    </submittedName>
</protein>
<keyword evidence="1" id="KW-1133">Transmembrane helix</keyword>
<keyword evidence="3" id="KW-1185">Reference proteome</keyword>
<proteinExistence type="predicted"/>
<accession>A0A915DJZ2</accession>
<dbReference type="WBParaSite" id="jg20054">
    <property type="protein sequence ID" value="jg20054"/>
    <property type="gene ID" value="jg20054"/>
</dbReference>
<organism evidence="3 4">
    <name type="scientific">Ditylenchus dipsaci</name>
    <dbReference type="NCBI Taxonomy" id="166011"/>
    <lineage>
        <taxon>Eukaryota</taxon>
        <taxon>Metazoa</taxon>
        <taxon>Ecdysozoa</taxon>
        <taxon>Nematoda</taxon>
        <taxon>Chromadorea</taxon>
        <taxon>Rhabditida</taxon>
        <taxon>Tylenchina</taxon>
        <taxon>Tylenchomorpha</taxon>
        <taxon>Sphaerularioidea</taxon>
        <taxon>Anguinidae</taxon>
        <taxon>Anguininae</taxon>
        <taxon>Ditylenchus</taxon>
    </lineage>
</organism>
<sequence length="111" mass="12264">MGLCNMMLSSVLLLLVVSSIPSTVSAEKSFLDEIRDMEILKIRDGSSACPLPIVGQQCPESNALYLFKCCGDVNANCCFRLQDWAVAIIALFVIMIVVGIFVNLFRCIFCY</sequence>
<dbReference type="AlphaFoldDB" id="A0A915DJZ2"/>
<dbReference type="Pfam" id="PF10853">
    <property type="entry name" value="DUF2650"/>
    <property type="match status" value="1"/>
</dbReference>
<keyword evidence="2" id="KW-0732">Signal</keyword>
<evidence type="ECO:0000313" key="3">
    <source>
        <dbReference type="Proteomes" id="UP000887574"/>
    </source>
</evidence>
<feature type="signal peptide" evidence="2">
    <location>
        <begin position="1"/>
        <end position="26"/>
    </location>
</feature>
<evidence type="ECO:0000256" key="2">
    <source>
        <dbReference type="SAM" id="SignalP"/>
    </source>
</evidence>
<evidence type="ECO:0000256" key="1">
    <source>
        <dbReference type="SAM" id="Phobius"/>
    </source>
</evidence>
<dbReference type="Proteomes" id="UP000887574">
    <property type="component" value="Unplaced"/>
</dbReference>
<dbReference type="InterPro" id="IPR022559">
    <property type="entry name" value="SUP-1-like"/>
</dbReference>
<reference evidence="4" key="1">
    <citation type="submission" date="2022-11" db="UniProtKB">
        <authorList>
            <consortium name="WormBaseParasite"/>
        </authorList>
    </citation>
    <scope>IDENTIFICATION</scope>
</reference>
<feature type="chain" id="PRO_5037079278" evidence="2">
    <location>
        <begin position="27"/>
        <end position="111"/>
    </location>
</feature>
<name>A0A915DJZ2_9BILA</name>
<dbReference type="PANTHER" id="PTHR34149">
    <property type="entry name" value="PROTEIN CBG11905-RELATED"/>
    <property type="match status" value="1"/>
</dbReference>
<evidence type="ECO:0000313" key="4">
    <source>
        <dbReference type="WBParaSite" id="jg20054"/>
    </source>
</evidence>
<dbReference type="PANTHER" id="PTHR34149:SF2">
    <property type="entry name" value="PROTEIN CBG11905"/>
    <property type="match status" value="1"/>
</dbReference>
<feature type="transmembrane region" description="Helical" evidence="1">
    <location>
        <begin position="84"/>
        <end position="105"/>
    </location>
</feature>
<keyword evidence="1" id="KW-0812">Transmembrane</keyword>
<keyword evidence="1" id="KW-0472">Membrane</keyword>